<sequence length="146" mass="16315">MTFFQISKDRAVLSVNDEYTNYEYLFAHQGKKMTTDDVRKAKATHGVSIIEPANMNSNGIVNKNGHLNCRITTNTEMEITGPAAGHQLLKTTDDPTANRHLTVITPDTAFQHKMQVSNGTSSISDSIWVRTLISHTALIELWKSIR</sequence>
<comment type="caution">
    <text evidence="1">The sequence shown here is derived from an EMBL/GenBank/DDBJ whole genome shotgun (WGS) entry which is preliminary data.</text>
</comment>
<protein>
    <submittedName>
        <fullName evidence="1">Putative phosphatase</fullName>
    </submittedName>
</protein>
<proteinExistence type="predicted"/>
<name>L8JEZ4_9GAMM</name>
<organism evidence="1 2">
    <name type="scientific">Photobacterium marinum</name>
    <dbReference type="NCBI Taxonomy" id="1056511"/>
    <lineage>
        <taxon>Bacteria</taxon>
        <taxon>Pseudomonadati</taxon>
        <taxon>Pseudomonadota</taxon>
        <taxon>Gammaproteobacteria</taxon>
        <taxon>Vibrionales</taxon>
        <taxon>Vibrionaceae</taxon>
        <taxon>Photobacterium</taxon>
    </lineage>
</organism>
<dbReference type="PATRIC" id="fig|1056511.3.peg.1927"/>
<dbReference type="AlphaFoldDB" id="L8JEZ4"/>
<dbReference type="Proteomes" id="UP000011134">
    <property type="component" value="Unassembled WGS sequence"/>
</dbReference>
<evidence type="ECO:0000313" key="1">
    <source>
        <dbReference type="EMBL" id="ELR65997.1"/>
    </source>
</evidence>
<dbReference type="EMBL" id="AMZO01000013">
    <property type="protein sequence ID" value="ELR65997.1"/>
    <property type="molecule type" value="Genomic_DNA"/>
</dbReference>
<gene>
    <name evidence="1" type="ORF">C942_00439</name>
</gene>
<reference evidence="1 2" key="1">
    <citation type="submission" date="2012-12" db="EMBL/GenBank/DDBJ databases">
        <title>Genome Assembly of Photobacterium sp. AK15.</title>
        <authorList>
            <person name="Khatri I."/>
            <person name="Vaidya B."/>
            <person name="Srinivas T.N.R."/>
            <person name="Subramanian S."/>
            <person name="Pinnaka A."/>
        </authorList>
    </citation>
    <scope>NUCLEOTIDE SEQUENCE [LARGE SCALE GENOMIC DNA]</scope>
    <source>
        <strain evidence="1 2">AK15</strain>
    </source>
</reference>
<accession>L8JEZ4</accession>
<evidence type="ECO:0000313" key="2">
    <source>
        <dbReference type="Proteomes" id="UP000011134"/>
    </source>
</evidence>
<dbReference type="Pfam" id="PF05787">
    <property type="entry name" value="PhoX"/>
    <property type="match status" value="1"/>
</dbReference>
<keyword evidence="2" id="KW-1185">Reference proteome</keyword>
<dbReference type="InterPro" id="IPR008557">
    <property type="entry name" value="PhoX"/>
</dbReference>